<protein>
    <submittedName>
        <fullName evidence="1">Uncharacterized protein</fullName>
    </submittedName>
</protein>
<keyword evidence="2" id="KW-1185">Reference proteome</keyword>
<dbReference type="AlphaFoldDB" id="A0AAV0ISN5"/>
<accession>A0AAV0ISN5</accession>
<proteinExistence type="predicted"/>
<evidence type="ECO:0000313" key="2">
    <source>
        <dbReference type="Proteomes" id="UP001154282"/>
    </source>
</evidence>
<feature type="non-terminal residue" evidence="1">
    <location>
        <position position="1"/>
    </location>
</feature>
<organism evidence="1 2">
    <name type="scientific">Linum tenue</name>
    <dbReference type="NCBI Taxonomy" id="586396"/>
    <lineage>
        <taxon>Eukaryota</taxon>
        <taxon>Viridiplantae</taxon>
        <taxon>Streptophyta</taxon>
        <taxon>Embryophyta</taxon>
        <taxon>Tracheophyta</taxon>
        <taxon>Spermatophyta</taxon>
        <taxon>Magnoliopsida</taxon>
        <taxon>eudicotyledons</taxon>
        <taxon>Gunneridae</taxon>
        <taxon>Pentapetalae</taxon>
        <taxon>rosids</taxon>
        <taxon>fabids</taxon>
        <taxon>Malpighiales</taxon>
        <taxon>Linaceae</taxon>
        <taxon>Linum</taxon>
    </lineage>
</organism>
<comment type="caution">
    <text evidence="1">The sequence shown here is derived from an EMBL/GenBank/DDBJ whole genome shotgun (WGS) entry which is preliminary data.</text>
</comment>
<evidence type="ECO:0000313" key="1">
    <source>
        <dbReference type="EMBL" id="CAI0400637.1"/>
    </source>
</evidence>
<name>A0AAV0ISN5_9ROSI</name>
<dbReference type="EMBL" id="CAMGYJ010000004">
    <property type="protein sequence ID" value="CAI0400637.1"/>
    <property type="molecule type" value="Genomic_DNA"/>
</dbReference>
<dbReference type="Proteomes" id="UP001154282">
    <property type="component" value="Unassembled WGS sequence"/>
</dbReference>
<gene>
    <name evidence="1" type="ORF">LITE_LOCUS10824</name>
</gene>
<reference evidence="1" key="1">
    <citation type="submission" date="2022-08" db="EMBL/GenBank/DDBJ databases">
        <authorList>
            <person name="Gutierrez-Valencia J."/>
        </authorList>
    </citation>
    <scope>NUCLEOTIDE SEQUENCE</scope>
</reference>
<sequence length="79" mass="8475">GEISDLRGLGIPPAISHFHLSSPRCAGSGELCLSAQLIEDPHGHYPGVVFSRDENERYREGCESDDLTEHALGSLPCAT</sequence>